<reference evidence="11" key="1">
    <citation type="submission" date="2025-08" db="UniProtKB">
        <authorList>
            <consortium name="RefSeq"/>
        </authorList>
    </citation>
    <scope>IDENTIFICATION</scope>
</reference>
<keyword evidence="6" id="KW-0687">Ribonucleoprotein</keyword>
<dbReference type="PANTHER" id="PTHR36427">
    <property type="entry name" value="54S RIBOSOMAL PROTEIN L1, MITOCHONDRIAL"/>
    <property type="match status" value="1"/>
</dbReference>
<feature type="region of interest" description="Disordered" evidence="9">
    <location>
        <begin position="44"/>
        <end position="78"/>
    </location>
</feature>
<name>A0A6P8SKA6_GEOSA</name>
<sequence length="327" mass="37136">MALPAARAIPRFLRTAGNWSQAIDFPWVDGGSLVIPSRHYAARATQKATQKKSTEGKKQRKPSQEEKEKLTNDTRHSKPYGLKARVPVDDVYVVQYYPKPIYEIETAIEMLKQFQKLDFSDPSQAVHVELRLDMTLDKKKKVDPFVSTIHLPYPFISETNKVLVFTENETQAKVAEDNGAAFVGGAELVKKILDDEIQADFYVAVPGILPKLDPLKNKLRKKFPKNKRGSVSLDIPKMLELYKKGYQYEVEKECFVCKTIATLDMPSEQIIANVDVLIKDVCTHRPLSYGPFINHSLIGSLTSEALKFKFEHFLPQPKEEIKPEVSN</sequence>
<dbReference type="InterPro" id="IPR028364">
    <property type="entry name" value="Ribosomal_uL1/biogenesis"/>
</dbReference>
<evidence type="ECO:0000313" key="10">
    <source>
        <dbReference type="Proteomes" id="UP000515159"/>
    </source>
</evidence>
<dbReference type="FunCoup" id="A0A6P8SKA6">
    <property type="interactions" value="1026"/>
</dbReference>
<dbReference type="GO" id="GO:1990904">
    <property type="term" value="C:ribonucleoprotein complex"/>
    <property type="evidence" value="ECO:0007669"/>
    <property type="project" value="UniProtKB-KW"/>
</dbReference>
<dbReference type="GeneID" id="117369210"/>
<evidence type="ECO:0000256" key="2">
    <source>
        <dbReference type="ARBA" id="ARBA00010531"/>
    </source>
</evidence>
<keyword evidence="3" id="KW-0809">Transit peptide</keyword>
<dbReference type="FunFam" id="3.40.50.790:FF:000003">
    <property type="entry name" value="39S ribosomal protein L1, mitochondrial"/>
    <property type="match status" value="1"/>
</dbReference>
<dbReference type="InterPro" id="IPR023674">
    <property type="entry name" value="Ribosomal_uL1-like"/>
</dbReference>
<dbReference type="Gene3D" id="3.40.50.790">
    <property type="match status" value="1"/>
</dbReference>
<evidence type="ECO:0000256" key="7">
    <source>
        <dbReference type="ARBA" id="ARBA00035212"/>
    </source>
</evidence>
<dbReference type="Proteomes" id="UP000515159">
    <property type="component" value="Chromosome 1"/>
</dbReference>
<proteinExistence type="inferred from homology"/>
<dbReference type="InParanoid" id="A0A6P8SKA6"/>
<evidence type="ECO:0000256" key="8">
    <source>
        <dbReference type="ARBA" id="ARBA00077483"/>
    </source>
</evidence>
<comment type="subcellular location">
    <subcellularLocation>
        <location evidence="1">Mitochondrion</location>
    </subcellularLocation>
</comment>
<evidence type="ECO:0000256" key="5">
    <source>
        <dbReference type="ARBA" id="ARBA00023128"/>
    </source>
</evidence>
<accession>A0A6P8SKA6</accession>
<dbReference type="Pfam" id="PF00687">
    <property type="entry name" value="Ribosomal_L1"/>
    <property type="match status" value="1"/>
</dbReference>
<dbReference type="OrthoDB" id="1747252at2759"/>
<evidence type="ECO:0000256" key="6">
    <source>
        <dbReference type="ARBA" id="ARBA00023274"/>
    </source>
</evidence>
<evidence type="ECO:0000256" key="1">
    <source>
        <dbReference type="ARBA" id="ARBA00004173"/>
    </source>
</evidence>
<dbReference type="RefSeq" id="XP_033819299.1">
    <property type="nucleotide sequence ID" value="XM_033963408.1"/>
</dbReference>
<dbReference type="SUPFAM" id="SSF56808">
    <property type="entry name" value="Ribosomal protein L1"/>
    <property type="match status" value="1"/>
</dbReference>
<dbReference type="GO" id="GO:0005840">
    <property type="term" value="C:ribosome"/>
    <property type="evidence" value="ECO:0007669"/>
    <property type="project" value="UniProtKB-KW"/>
</dbReference>
<dbReference type="Gene3D" id="3.30.190.20">
    <property type="match status" value="1"/>
</dbReference>
<keyword evidence="5" id="KW-0496">Mitochondrion</keyword>
<dbReference type="GO" id="GO:0005743">
    <property type="term" value="C:mitochondrial inner membrane"/>
    <property type="evidence" value="ECO:0007669"/>
    <property type="project" value="UniProtKB-ARBA"/>
</dbReference>
<evidence type="ECO:0000256" key="9">
    <source>
        <dbReference type="SAM" id="MobiDB-lite"/>
    </source>
</evidence>
<evidence type="ECO:0000256" key="4">
    <source>
        <dbReference type="ARBA" id="ARBA00022980"/>
    </source>
</evidence>
<dbReference type="PANTHER" id="PTHR36427:SF3">
    <property type="entry name" value="LARGE RIBOSOMAL SUBUNIT PROTEIN UL1M"/>
    <property type="match status" value="1"/>
</dbReference>
<evidence type="ECO:0000256" key="3">
    <source>
        <dbReference type="ARBA" id="ARBA00022946"/>
    </source>
</evidence>
<feature type="compositionally biased region" description="Basic and acidic residues" evidence="9">
    <location>
        <begin position="52"/>
        <end position="76"/>
    </location>
</feature>
<keyword evidence="4 11" id="KW-0689">Ribosomal protein</keyword>
<dbReference type="AlphaFoldDB" id="A0A6P8SKA6"/>
<gene>
    <name evidence="11" type="primary">MRPL1</name>
</gene>
<organism evidence="10 11">
    <name type="scientific">Geotrypetes seraphini</name>
    <name type="common">Gaboon caecilian</name>
    <name type="synonym">Caecilia seraphini</name>
    <dbReference type="NCBI Taxonomy" id="260995"/>
    <lineage>
        <taxon>Eukaryota</taxon>
        <taxon>Metazoa</taxon>
        <taxon>Chordata</taxon>
        <taxon>Craniata</taxon>
        <taxon>Vertebrata</taxon>
        <taxon>Euteleostomi</taxon>
        <taxon>Amphibia</taxon>
        <taxon>Gymnophiona</taxon>
        <taxon>Geotrypetes</taxon>
    </lineage>
</organism>
<dbReference type="InterPro" id="IPR016095">
    <property type="entry name" value="Ribosomal_uL1_3-a/b-sand"/>
</dbReference>
<evidence type="ECO:0000313" key="11">
    <source>
        <dbReference type="RefSeq" id="XP_033819299.1"/>
    </source>
</evidence>
<protein>
    <recommendedName>
        <fullName evidence="7">Large ribosomal subunit protein uL1m</fullName>
    </recommendedName>
    <alternativeName>
        <fullName evidence="8">39S ribosomal protein L1, mitochondrial</fullName>
    </alternativeName>
</protein>
<dbReference type="KEGG" id="gsh:117369210"/>
<keyword evidence="10" id="KW-1185">Reference proteome</keyword>
<dbReference type="CTD" id="65008"/>
<comment type="similarity">
    <text evidence="2">Belongs to the universal ribosomal protein uL1 family.</text>
</comment>